<dbReference type="Gene3D" id="3.60.10.10">
    <property type="entry name" value="Endonuclease/exonuclease/phosphatase"/>
    <property type="match status" value="1"/>
</dbReference>
<dbReference type="PANTHER" id="PTHR47510:SF3">
    <property type="entry name" value="ENDO_EXONUCLEASE_PHOSPHATASE DOMAIN-CONTAINING PROTEIN"/>
    <property type="match status" value="1"/>
</dbReference>
<accession>A0A8J9ZQ36</accession>
<organism evidence="1 2">
    <name type="scientific">Branchiostoma lanceolatum</name>
    <name type="common">Common lancelet</name>
    <name type="synonym">Amphioxus lanceolatum</name>
    <dbReference type="NCBI Taxonomy" id="7740"/>
    <lineage>
        <taxon>Eukaryota</taxon>
        <taxon>Metazoa</taxon>
        <taxon>Chordata</taxon>
        <taxon>Cephalochordata</taxon>
        <taxon>Leptocardii</taxon>
        <taxon>Amphioxiformes</taxon>
        <taxon>Branchiostomatidae</taxon>
        <taxon>Branchiostoma</taxon>
    </lineage>
</organism>
<name>A0A8J9ZQ36_BRALA</name>
<protein>
    <submittedName>
        <fullName evidence="1">Hypp1854 protein</fullName>
    </submittedName>
</protein>
<dbReference type="EMBL" id="OV696688">
    <property type="protein sequence ID" value="CAH1257549.1"/>
    <property type="molecule type" value="Genomic_DNA"/>
</dbReference>
<reference evidence="1" key="1">
    <citation type="submission" date="2022-01" db="EMBL/GenBank/DDBJ databases">
        <authorList>
            <person name="Braso-Vives M."/>
        </authorList>
    </citation>
    <scope>NUCLEOTIDE SEQUENCE</scope>
</reference>
<dbReference type="PANTHER" id="PTHR47510">
    <property type="entry name" value="REVERSE TRANSCRIPTASE DOMAIN-CONTAINING PROTEIN"/>
    <property type="match status" value="1"/>
</dbReference>
<dbReference type="Proteomes" id="UP000838412">
    <property type="component" value="Chromosome 3"/>
</dbReference>
<evidence type="ECO:0000313" key="2">
    <source>
        <dbReference type="Proteomes" id="UP000838412"/>
    </source>
</evidence>
<gene>
    <name evidence="1" type="primary">Hypp1854</name>
    <name evidence="1" type="ORF">BLAG_LOCUS15422</name>
</gene>
<dbReference type="OrthoDB" id="10037236at2759"/>
<sequence length="418" mass="46688">MMGAAFIIPHPGPPPESKEVISALECVWVHLRPHWLPREVSSIALCGVYNPPASRNEAALLAHLSESIDVLKNSYPDIGLFVMGDLNHLDTSILCRDHSLLQVVQVPTFVRTWSSIALPRRGNAILDQVLTNCVGKFYGSPTTAPPVGRSDHNSVILTAEQSRSSNRGRKKVARPMRNSDIRAFGNAIEKFFPTKVVRLHLNDKPWVTPHLKSLISDRQKAFDKGDTSTWKRLRNRIAREIATAKKGFYRDKIQNLKTADPRKWFQNIKEMANIRKDPAHIEVPGVDPSSTKDVANAINKHLASASQQHPPLKLEDLPPYLPAPSPPPEVSVWEMYHRLRTVKLNKSAGVDGISPRLIREFAFELSQPLTNIFNASLAEGTVPAVWKKADVVPIPKENPPRLQKLRPISLTPIFAKVC</sequence>
<keyword evidence="2" id="KW-1185">Reference proteome</keyword>
<dbReference type="InterPro" id="IPR036691">
    <property type="entry name" value="Endo/exonu/phosph_ase_sf"/>
</dbReference>
<dbReference type="SUPFAM" id="SSF56219">
    <property type="entry name" value="DNase I-like"/>
    <property type="match status" value="1"/>
</dbReference>
<dbReference type="AlphaFoldDB" id="A0A8J9ZQ36"/>
<evidence type="ECO:0000313" key="1">
    <source>
        <dbReference type="EMBL" id="CAH1257549.1"/>
    </source>
</evidence>
<proteinExistence type="predicted"/>